<keyword evidence="2 4" id="KW-0472">Membrane</keyword>
<keyword evidence="6" id="KW-0732">Signal</keyword>
<dbReference type="AlphaFoldDB" id="A0A6G7ZM46"/>
<evidence type="ECO:0000256" key="3">
    <source>
        <dbReference type="ARBA" id="ARBA00023237"/>
    </source>
</evidence>
<dbReference type="PANTHER" id="PTHR30329:SF21">
    <property type="entry name" value="LIPOPROTEIN YIAD-RELATED"/>
    <property type="match status" value="1"/>
</dbReference>
<evidence type="ECO:0000256" key="6">
    <source>
        <dbReference type="SAM" id="SignalP"/>
    </source>
</evidence>
<dbReference type="PRINTS" id="PR01021">
    <property type="entry name" value="OMPADOMAIN"/>
</dbReference>
<dbReference type="Proteomes" id="UP000502502">
    <property type="component" value="Chromosome"/>
</dbReference>
<dbReference type="InterPro" id="IPR036737">
    <property type="entry name" value="OmpA-like_sf"/>
</dbReference>
<sequence>MIRMRAILLAGAVLLSACGRQGGPGSDTDANRVPENSTVGSVAAGQSQSIIRNEVLEETETPEPAPEPRPEATISFEVAGKLPDTAAAKLDEVIAWPQLARGSCLVVSGHTDSRGSDEQNLRASTRRAELVRDYLVDKGIAPDRIAVVAVGERRPVAPNANEDGSDNPAGRARNRRVEVRARDCPAAANSRSDTA</sequence>
<feature type="domain" description="OmpA-like" evidence="7">
    <location>
        <begin position="63"/>
        <end position="185"/>
    </location>
</feature>
<feature type="signal peptide" evidence="6">
    <location>
        <begin position="1"/>
        <end position="22"/>
    </location>
</feature>
<name>A0A6G7ZM46_9SPHN</name>
<dbReference type="PROSITE" id="PS51123">
    <property type="entry name" value="OMPA_2"/>
    <property type="match status" value="1"/>
</dbReference>
<dbReference type="CDD" id="cd07185">
    <property type="entry name" value="OmpA_C-like"/>
    <property type="match status" value="1"/>
</dbReference>
<dbReference type="Gene3D" id="3.30.1330.60">
    <property type="entry name" value="OmpA-like domain"/>
    <property type="match status" value="1"/>
</dbReference>
<accession>A0A6G7ZM46</accession>
<protein>
    <submittedName>
        <fullName evidence="8">OmpA family protein</fullName>
    </submittedName>
</protein>
<comment type="subcellular location">
    <subcellularLocation>
        <location evidence="1">Cell outer membrane</location>
    </subcellularLocation>
</comment>
<evidence type="ECO:0000256" key="5">
    <source>
        <dbReference type="SAM" id="MobiDB-lite"/>
    </source>
</evidence>
<evidence type="ECO:0000313" key="8">
    <source>
        <dbReference type="EMBL" id="QIL01988.1"/>
    </source>
</evidence>
<dbReference type="PROSITE" id="PS51257">
    <property type="entry name" value="PROKAR_LIPOPROTEIN"/>
    <property type="match status" value="1"/>
</dbReference>
<reference evidence="8 9" key="1">
    <citation type="submission" date="2020-03" db="EMBL/GenBank/DDBJ databases">
        <title>Sphingomonas sp. nov., isolated from fish.</title>
        <authorList>
            <person name="Hyun D.-W."/>
            <person name="Bae J.-W."/>
        </authorList>
    </citation>
    <scope>NUCLEOTIDE SEQUENCE [LARGE SCALE GENOMIC DNA]</scope>
    <source>
        <strain evidence="8 9">HDW15C</strain>
    </source>
</reference>
<evidence type="ECO:0000313" key="9">
    <source>
        <dbReference type="Proteomes" id="UP000502502"/>
    </source>
</evidence>
<evidence type="ECO:0000256" key="1">
    <source>
        <dbReference type="ARBA" id="ARBA00004442"/>
    </source>
</evidence>
<feature type="region of interest" description="Disordered" evidence="5">
    <location>
        <begin position="21"/>
        <end position="46"/>
    </location>
</feature>
<dbReference type="EMBL" id="CP049871">
    <property type="protein sequence ID" value="QIL01988.1"/>
    <property type="molecule type" value="Genomic_DNA"/>
</dbReference>
<keyword evidence="3" id="KW-0998">Cell outer membrane</keyword>
<gene>
    <name evidence="8" type="ORF">G7078_03755</name>
</gene>
<feature type="region of interest" description="Disordered" evidence="5">
    <location>
        <begin position="152"/>
        <end position="195"/>
    </location>
</feature>
<feature type="compositionally biased region" description="Polar residues" evidence="5">
    <location>
        <begin position="34"/>
        <end position="46"/>
    </location>
</feature>
<dbReference type="InterPro" id="IPR006664">
    <property type="entry name" value="OMP_bac"/>
</dbReference>
<proteinExistence type="predicted"/>
<evidence type="ECO:0000259" key="7">
    <source>
        <dbReference type="PROSITE" id="PS51123"/>
    </source>
</evidence>
<dbReference type="GO" id="GO:0009279">
    <property type="term" value="C:cell outer membrane"/>
    <property type="evidence" value="ECO:0007669"/>
    <property type="project" value="UniProtKB-SubCell"/>
</dbReference>
<organism evidence="8 9">
    <name type="scientific">Sphingomonas sinipercae</name>
    <dbReference type="NCBI Taxonomy" id="2714944"/>
    <lineage>
        <taxon>Bacteria</taxon>
        <taxon>Pseudomonadati</taxon>
        <taxon>Pseudomonadota</taxon>
        <taxon>Alphaproteobacteria</taxon>
        <taxon>Sphingomonadales</taxon>
        <taxon>Sphingomonadaceae</taxon>
        <taxon>Sphingomonas</taxon>
    </lineage>
</organism>
<dbReference type="Pfam" id="PF00691">
    <property type="entry name" value="OmpA"/>
    <property type="match status" value="1"/>
</dbReference>
<feature type="chain" id="PRO_5026206036" evidence="6">
    <location>
        <begin position="23"/>
        <end position="195"/>
    </location>
</feature>
<dbReference type="SUPFAM" id="SSF103088">
    <property type="entry name" value="OmpA-like"/>
    <property type="match status" value="1"/>
</dbReference>
<evidence type="ECO:0000256" key="2">
    <source>
        <dbReference type="ARBA" id="ARBA00023136"/>
    </source>
</evidence>
<dbReference type="PANTHER" id="PTHR30329">
    <property type="entry name" value="STATOR ELEMENT OF FLAGELLAR MOTOR COMPLEX"/>
    <property type="match status" value="1"/>
</dbReference>
<evidence type="ECO:0000256" key="4">
    <source>
        <dbReference type="PROSITE-ProRule" id="PRU00473"/>
    </source>
</evidence>
<dbReference type="InterPro" id="IPR006665">
    <property type="entry name" value="OmpA-like"/>
</dbReference>
<dbReference type="InterPro" id="IPR050330">
    <property type="entry name" value="Bact_OuterMem_StrucFunc"/>
</dbReference>
<dbReference type="KEGG" id="ssin:G7078_03755"/>
<keyword evidence="9" id="KW-1185">Reference proteome</keyword>